<dbReference type="Proteomes" id="UP001139031">
    <property type="component" value="Unassembled WGS sequence"/>
</dbReference>
<reference evidence="4" key="1">
    <citation type="submission" date="2021-08" db="EMBL/GenBank/DDBJ databases">
        <authorList>
            <person name="Stevens D.C."/>
        </authorList>
    </citation>
    <scope>NUCLEOTIDE SEQUENCE</scope>
    <source>
        <strain evidence="4">DSM 53165</strain>
    </source>
</reference>
<evidence type="ECO:0000256" key="2">
    <source>
        <dbReference type="ARBA" id="ARBA00022801"/>
    </source>
</evidence>
<feature type="domain" description="Alpha/beta hydrolase fold-3" evidence="3">
    <location>
        <begin position="76"/>
        <end position="278"/>
    </location>
</feature>
<dbReference type="InterPro" id="IPR002168">
    <property type="entry name" value="Lipase_GDXG_HIS_AS"/>
</dbReference>
<dbReference type="InterPro" id="IPR029058">
    <property type="entry name" value="AB_hydrolase_fold"/>
</dbReference>
<dbReference type="EMBL" id="JAIRAU010000043">
    <property type="protein sequence ID" value="MBZ5713489.1"/>
    <property type="molecule type" value="Genomic_DNA"/>
</dbReference>
<gene>
    <name evidence="4" type="ORF">K7C98_30010</name>
</gene>
<sequence>MASLQSRLLYQLIRYWRRRHPIGEFGPDGYRGVRAAIDRGAAQARLPPGVYREATRAGGVPGEWIHAAGARADKVLLYLHGGGYVAGSPATHRALTAALSREARVRVLALDYRLAPEHPYPAALDDALSAYTWLLNQGFSARSIALGGDSAGGGLTAATLVRLRDTPGASLPAAAFMLSPWADLAGTGESVRTRATLDPMIGGDIAAFGRYYVGPAGDPRDPLISPIHADMRGLPPLLIQVGTREVLHDDAVRLAERVRAGQGRVELEVWDDMIHVFQVFPSLLPEARRAIRRIGQFLQTELA</sequence>
<keyword evidence="5" id="KW-1185">Reference proteome</keyword>
<evidence type="ECO:0000313" key="5">
    <source>
        <dbReference type="Proteomes" id="UP001139031"/>
    </source>
</evidence>
<comment type="caution">
    <text evidence="4">The sequence shown here is derived from an EMBL/GenBank/DDBJ whole genome shotgun (WGS) entry which is preliminary data.</text>
</comment>
<evidence type="ECO:0000259" key="3">
    <source>
        <dbReference type="Pfam" id="PF07859"/>
    </source>
</evidence>
<name>A0ABS7TYY0_9BACT</name>
<accession>A0ABS7TYY0</accession>
<dbReference type="PANTHER" id="PTHR48081">
    <property type="entry name" value="AB HYDROLASE SUPERFAMILY PROTEIN C4A8.06C"/>
    <property type="match status" value="1"/>
</dbReference>
<dbReference type="RefSeq" id="WP_224195229.1">
    <property type="nucleotide sequence ID" value="NZ_JAIRAU010000043.1"/>
</dbReference>
<dbReference type="PROSITE" id="PS01173">
    <property type="entry name" value="LIPASE_GDXG_HIS"/>
    <property type="match status" value="1"/>
</dbReference>
<comment type="similarity">
    <text evidence="1">Belongs to the 'GDXG' lipolytic enzyme family.</text>
</comment>
<dbReference type="Pfam" id="PF07859">
    <property type="entry name" value="Abhydrolase_3"/>
    <property type="match status" value="1"/>
</dbReference>
<dbReference type="GO" id="GO:0016787">
    <property type="term" value="F:hydrolase activity"/>
    <property type="evidence" value="ECO:0007669"/>
    <property type="project" value="UniProtKB-KW"/>
</dbReference>
<protein>
    <submittedName>
        <fullName evidence="4">Alpha/beta hydrolase</fullName>
    </submittedName>
</protein>
<evidence type="ECO:0000256" key="1">
    <source>
        <dbReference type="ARBA" id="ARBA00010515"/>
    </source>
</evidence>
<dbReference type="PANTHER" id="PTHR48081:SF30">
    <property type="entry name" value="ACETYL-HYDROLASE LIPR-RELATED"/>
    <property type="match status" value="1"/>
</dbReference>
<dbReference type="InterPro" id="IPR013094">
    <property type="entry name" value="AB_hydrolase_3"/>
</dbReference>
<evidence type="ECO:0000313" key="4">
    <source>
        <dbReference type="EMBL" id="MBZ5713489.1"/>
    </source>
</evidence>
<dbReference type="SUPFAM" id="SSF53474">
    <property type="entry name" value="alpha/beta-Hydrolases"/>
    <property type="match status" value="1"/>
</dbReference>
<dbReference type="Gene3D" id="3.40.50.1820">
    <property type="entry name" value="alpha/beta hydrolase"/>
    <property type="match status" value="1"/>
</dbReference>
<organism evidence="4 5">
    <name type="scientific">Nannocystis pusilla</name>
    <dbReference type="NCBI Taxonomy" id="889268"/>
    <lineage>
        <taxon>Bacteria</taxon>
        <taxon>Pseudomonadati</taxon>
        <taxon>Myxococcota</taxon>
        <taxon>Polyangia</taxon>
        <taxon>Nannocystales</taxon>
        <taxon>Nannocystaceae</taxon>
        <taxon>Nannocystis</taxon>
    </lineage>
</organism>
<keyword evidence="2 4" id="KW-0378">Hydrolase</keyword>
<proteinExistence type="inferred from homology"/>
<dbReference type="InterPro" id="IPR050300">
    <property type="entry name" value="GDXG_lipolytic_enzyme"/>
</dbReference>